<dbReference type="PROSITE" id="PS00330">
    <property type="entry name" value="HEMOLYSIN_CALCIUM"/>
    <property type="match status" value="5"/>
</dbReference>
<dbReference type="InterPro" id="IPR018511">
    <property type="entry name" value="Hemolysin-typ_Ca-bd_CS"/>
</dbReference>
<dbReference type="GO" id="GO:0005576">
    <property type="term" value="C:extracellular region"/>
    <property type="evidence" value="ECO:0007669"/>
    <property type="project" value="UniProtKB-SubCell"/>
</dbReference>
<evidence type="ECO:0000256" key="2">
    <source>
        <dbReference type="ARBA" id="ARBA00022525"/>
    </source>
</evidence>
<dbReference type="GO" id="GO:0005509">
    <property type="term" value="F:calcium ion binding"/>
    <property type="evidence" value="ECO:0007669"/>
    <property type="project" value="InterPro"/>
</dbReference>
<dbReference type="PANTHER" id="PTHR38340">
    <property type="entry name" value="S-LAYER PROTEIN"/>
    <property type="match status" value="1"/>
</dbReference>
<proteinExistence type="predicted"/>
<dbReference type="InterPro" id="IPR011049">
    <property type="entry name" value="Serralysin-like_metalloprot_C"/>
</dbReference>
<organism evidence="3 4">
    <name type="scientific">Microcystis aeruginosa KW</name>
    <dbReference type="NCBI Taxonomy" id="1960155"/>
    <lineage>
        <taxon>Bacteria</taxon>
        <taxon>Bacillati</taxon>
        <taxon>Cyanobacteriota</taxon>
        <taxon>Cyanophyceae</taxon>
        <taxon>Oscillatoriophycideae</taxon>
        <taxon>Chroococcales</taxon>
        <taxon>Microcystaceae</taxon>
        <taxon>Microcystis</taxon>
    </lineage>
</organism>
<dbReference type="InterPro" id="IPR001343">
    <property type="entry name" value="Hemolysn_Ca-bd"/>
</dbReference>
<keyword evidence="2" id="KW-0964">Secreted</keyword>
<name>A0A1V4BSE3_MICAE</name>
<dbReference type="SUPFAM" id="SSF51120">
    <property type="entry name" value="beta-Roll"/>
    <property type="match status" value="5"/>
</dbReference>
<dbReference type="Pfam" id="PF00353">
    <property type="entry name" value="HemolysinCabind"/>
    <property type="match status" value="5"/>
</dbReference>
<evidence type="ECO:0000256" key="1">
    <source>
        <dbReference type="ARBA" id="ARBA00004613"/>
    </source>
</evidence>
<accession>A0A1V4BSE3</accession>
<dbReference type="PANTHER" id="PTHR38340:SF1">
    <property type="entry name" value="S-LAYER PROTEIN"/>
    <property type="match status" value="1"/>
</dbReference>
<evidence type="ECO:0000313" key="4">
    <source>
        <dbReference type="Proteomes" id="UP000189835"/>
    </source>
</evidence>
<protein>
    <recommendedName>
        <fullName evidence="5">Calcium-binding protein</fullName>
    </recommendedName>
</protein>
<dbReference type="Gene3D" id="2.150.10.10">
    <property type="entry name" value="Serralysin-like metalloprotease, C-terminal"/>
    <property type="match status" value="3"/>
</dbReference>
<dbReference type="AlphaFoldDB" id="A0A1V4BSE3"/>
<dbReference type="RefSeq" id="WP_079208429.1">
    <property type="nucleotide sequence ID" value="NZ_MVGR01000004.1"/>
</dbReference>
<dbReference type="InterPro" id="IPR050557">
    <property type="entry name" value="RTX_toxin/Mannuronan_C5-epim"/>
</dbReference>
<evidence type="ECO:0008006" key="5">
    <source>
        <dbReference type="Google" id="ProtNLM"/>
    </source>
</evidence>
<reference evidence="3 4" key="1">
    <citation type="submission" date="2017-02" db="EMBL/GenBank/DDBJ databases">
        <title>Genome sequence of Microcystis aeruginosa KW.</title>
        <authorList>
            <person name="Oh H.-M."/>
            <person name="Ahn C.-Y."/>
            <person name="Jeong H."/>
            <person name="Srivastava A."/>
            <person name="Lee H.-G."/>
            <person name="Kang S.-R."/>
        </authorList>
    </citation>
    <scope>NUCLEOTIDE SEQUENCE [LARGE SCALE GENOMIC DNA]</scope>
    <source>
        <strain evidence="3 4">KW</strain>
    </source>
</reference>
<dbReference type="EMBL" id="MVGR01000004">
    <property type="protein sequence ID" value="OPF17340.1"/>
    <property type="molecule type" value="Genomic_DNA"/>
</dbReference>
<comment type="subcellular location">
    <subcellularLocation>
        <location evidence="1">Secreted</location>
    </subcellularLocation>
</comment>
<dbReference type="PRINTS" id="PR00313">
    <property type="entry name" value="CABNDNGRPT"/>
</dbReference>
<sequence>MPLVTGTNGNDTLYGSAGNDTLDGGVGVDSMDGGDGNDTYYVDNVGDIVQEFSDNSLGGTADTVLASVTYSLAPGTPGNQGYGIENLFLTGSANINATGNDKNNILKGNSGNNVLNGGFGNDTLFGEAGNDTLDGGVGNDTLFGGDGNDTYYVDNVGDIVAEFSDDALGGTADTVWASVSYSLAPGIPGNQGYGIENLFLTGSANINATGNDKNNFLLGNSGNNVLNGGLGNDTLFGGVGVDTLFGGDGNDTYYVDNVGDIVQEFSDNSLGGTDDTVLASVSYSLAPGTPGNQGYGIENLTLTESANINATGNDKNNILLGNSGNNVLNGGFGNDTLFGGVGVDTLFGGDGNDTYYVDNVGDIVQEFSDNSLGGTDDTVLASVSYSLAPGTPGNRGYGIEKLFLTDSANIDATGNDKNNILGGNIGNNVLNGGLGLDTLTGGAGNDSFRLGNVANRDLITDFSVPADTIILANSLDSTLAGSFNPGIKGLSFISGNVNGSVLSTGWFFKGAGFTGVASGNRSGIYVNTSNGDIWYNDYNLVGSYLIANVGAGAAAGMTNADFVYWA</sequence>
<gene>
    <name evidence="3" type="ORF">B1L04_15065</name>
</gene>
<comment type="caution">
    <text evidence="3">The sequence shown here is derived from an EMBL/GenBank/DDBJ whole genome shotgun (WGS) entry which is preliminary data.</text>
</comment>
<evidence type="ECO:0000313" key="3">
    <source>
        <dbReference type="EMBL" id="OPF17340.1"/>
    </source>
</evidence>
<dbReference type="Proteomes" id="UP000189835">
    <property type="component" value="Unassembled WGS sequence"/>
</dbReference>